<reference evidence="3" key="1">
    <citation type="submission" date="2025-08" db="UniProtKB">
        <authorList>
            <consortium name="Ensembl"/>
        </authorList>
    </citation>
    <scope>IDENTIFICATION</scope>
</reference>
<keyword evidence="4" id="KW-1185">Reference proteome</keyword>
<dbReference type="Proteomes" id="UP000261580">
    <property type="component" value="Unassembled WGS sequence"/>
</dbReference>
<evidence type="ECO:0000313" key="3">
    <source>
        <dbReference type="Ensembl" id="ENSNBRP00000007887.1"/>
    </source>
</evidence>
<dbReference type="Bgee" id="ENSNBRG00000006152">
    <property type="expression patterns" value="Expressed in blood and 7 other cell types or tissues"/>
</dbReference>
<reference evidence="3" key="2">
    <citation type="submission" date="2025-09" db="UniProtKB">
        <authorList>
            <consortium name="Ensembl"/>
        </authorList>
    </citation>
    <scope>IDENTIFICATION</scope>
</reference>
<dbReference type="Pfam" id="PF13873">
    <property type="entry name" value="Myb_DNA-bind_5"/>
    <property type="match status" value="1"/>
</dbReference>
<dbReference type="AlphaFoldDB" id="A0A3Q4GVW9"/>
<proteinExistence type="predicted"/>
<feature type="region of interest" description="Disordered" evidence="1">
    <location>
        <begin position="188"/>
        <end position="228"/>
    </location>
</feature>
<dbReference type="STRING" id="32507.ENSNBRP00000007887"/>
<organism evidence="3 4">
    <name type="scientific">Neolamprologus brichardi</name>
    <name type="common">Fairy cichlid</name>
    <name type="synonym">Lamprologus brichardi</name>
    <dbReference type="NCBI Taxonomy" id="32507"/>
    <lineage>
        <taxon>Eukaryota</taxon>
        <taxon>Metazoa</taxon>
        <taxon>Chordata</taxon>
        <taxon>Craniata</taxon>
        <taxon>Vertebrata</taxon>
        <taxon>Euteleostomi</taxon>
        <taxon>Actinopterygii</taxon>
        <taxon>Neopterygii</taxon>
        <taxon>Teleostei</taxon>
        <taxon>Neoteleostei</taxon>
        <taxon>Acanthomorphata</taxon>
        <taxon>Ovalentaria</taxon>
        <taxon>Cichlomorphae</taxon>
        <taxon>Cichliformes</taxon>
        <taxon>Cichlidae</taxon>
        <taxon>African cichlids</taxon>
        <taxon>Pseudocrenilabrinae</taxon>
        <taxon>Lamprologini</taxon>
        <taxon>Neolamprologus</taxon>
    </lineage>
</organism>
<dbReference type="OMA" id="VKPVYTY"/>
<feature type="domain" description="Myb/SANT-like DNA-binding" evidence="2">
    <location>
        <begin position="24"/>
        <end position="99"/>
    </location>
</feature>
<feature type="region of interest" description="Disordered" evidence="1">
    <location>
        <begin position="144"/>
        <end position="168"/>
    </location>
</feature>
<accession>A0A3Q4GVW9</accession>
<dbReference type="GO" id="GO:0005634">
    <property type="term" value="C:nucleus"/>
    <property type="evidence" value="ECO:0007669"/>
    <property type="project" value="TreeGrafter"/>
</dbReference>
<name>A0A3Q4GVW9_NEOBR</name>
<evidence type="ECO:0000256" key="1">
    <source>
        <dbReference type="SAM" id="MobiDB-lite"/>
    </source>
</evidence>
<dbReference type="GeneTree" id="ENSGT00450000040324"/>
<dbReference type="PANTHER" id="PTHR23098">
    <property type="entry name" value="AGAP001331-PA-RELATED"/>
    <property type="match status" value="1"/>
</dbReference>
<dbReference type="InterPro" id="IPR028002">
    <property type="entry name" value="Myb_DNA-bind_5"/>
</dbReference>
<sequence length="321" mass="36100">MSATWREDDEELRVGGVKGALKAKPRFSFTEVKLLLEAVKRNRYIILRKFNQGVSAETKKQTWVEITNQINGLGENHREVRQIMKKWADLKCDGKRRIAALRGPNGTTLRKKKLGPVERMVHKILMMSPRGGEARREHMMDFDENDDSMFSYPSSVRPPPTSLDPLPDNALMRVKPVYTYSRITSATISSFSQSQPPPSSSIFPRSAPTSGSSLSDPLPAGASSRRPHEQVAQVASQSLQQQRASRMLLTSVSQSLETLAQSVQLLVESQHEFVQESLQLQRETVDILRDFSNTALTMLRDKASSGQLAHHPHRHHPASHF</sequence>
<evidence type="ECO:0000313" key="4">
    <source>
        <dbReference type="Proteomes" id="UP000261580"/>
    </source>
</evidence>
<evidence type="ECO:0000259" key="2">
    <source>
        <dbReference type="Pfam" id="PF13873"/>
    </source>
</evidence>
<feature type="compositionally biased region" description="Low complexity" evidence="1">
    <location>
        <begin position="188"/>
        <end position="204"/>
    </location>
</feature>
<protein>
    <submittedName>
        <fullName evidence="3">Zgc:113149</fullName>
    </submittedName>
</protein>
<dbReference type="Ensembl" id="ENSNBRT00000008109.1">
    <property type="protein sequence ID" value="ENSNBRP00000007887.1"/>
    <property type="gene ID" value="ENSNBRG00000006152.1"/>
</dbReference>
<dbReference type="PANTHER" id="PTHR23098:SF3">
    <property type="entry name" value="MYB-RELATED TRANSCRIPTION FACTOR, PARTNER OF PROFILIN"/>
    <property type="match status" value="1"/>
</dbReference>